<keyword evidence="6 10" id="KW-0547">Nucleotide-binding</keyword>
<proteinExistence type="predicted"/>
<feature type="compositionally biased region" description="Polar residues" evidence="11">
    <location>
        <begin position="93"/>
        <end position="106"/>
    </location>
</feature>
<feature type="repeat" description="WD" evidence="9">
    <location>
        <begin position="671"/>
        <end position="712"/>
    </location>
</feature>
<gene>
    <name evidence="13" type="primary">prkC_36</name>
    <name evidence="13" type="ORF">Enr13x_65160</name>
</gene>
<dbReference type="InterPro" id="IPR017441">
    <property type="entry name" value="Protein_kinase_ATP_BS"/>
</dbReference>
<dbReference type="EC" id="2.7.11.1" evidence="1"/>
<dbReference type="SUPFAM" id="SSF56112">
    <property type="entry name" value="Protein kinase-like (PK-like)"/>
    <property type="match status" value="1"/>
</dbReference>
<dbReference type="InterPro" id="IPR041916">
    <property type="entry name" value="Anti_sigma_zinc_sf"/>
</dbReference>
<feature type="domain" description="Protein kinase" evidence="12">
    <location>
        <begin position="163"/>
        <end position="423"/>
    </location>
</feature>
<dbReference type="CDD" id="cd14014">
    <property type="entry name" value="STKc_PknB_like"/>
    <property type="match status" value="1"/>
</dbReference>
<name>A0A518I0P8_9BACT</name>
<dbReference type="Pfam" id="PF00069">
    <property type="entry name" value="Pkinase"/>
    <property type="match status" value="1"/>
</dbReference>
<dbReference type="InterPro" id="IPR000719">
    <property type="entry name" value="Prot_kinase_dom"/>
</dbReference>
<dbReference type="InterPro" id="IPR001680">
    <property type="entry name" value="WD40_rpt"/>
</dbReference>
<keyword evidence="8 10" id="KW-0067">ATP-binding</keyword>
<dbReference type="PROSITE" id="PS50294">
    <property type="entry name" value="WD_REPEATS_REGION"/>
    <property type="match status" value="6"/>
</dbReference>
<feature type="binding site" evidence="10">
    <location>
        <position position="192"/>
    </location>
    <ligand>
        <name>ATP</name>
        <dbReference type="ChEBI" id="CHEBI:30616"/>
    </ligand>
</feature>
<dbReference type="PROSITE" id="PS00678">
    <property type="entry name" value="WD_REPEATS_1"/>
    <property type="match status" value="4"/>
</dbReference>
<keyword evidence="5" id="KW-0677">Repeat</keyword>
<dbReference type="EMBL" id="CP037423">
    <property type="protein sequence ID" value="QDV46607.1"/>
    <property type="molecule type" value="Genomic_DNA"/>
</dbReference>
<evidence type="ECO:0000256" key="8">
    <source>
        <dbReference type="ARBA" id="ARBA00022840"/>
    </source>
</evidence>
<accession>A0A518I0P8</accession>
<evidence type="ECO:0000256" key="6">
    <source>
        <dbReference type="ARBA" id="ARBA00022741"/>
    </source>
</evidence>
<feature type="repeat" description="WD" evidence="9">
    <location>
        <begin position="713"/>
        <end position="754"/>
    </location>
</feature>
<reference evidence="13 14" key="1">
    <citation type="submission" date="2019-03" db="EMBL/GenBank/DDBJ databases">
        <title>Deep-cultivation of Planctomycetes and their phenomic and genomic characterization uncovers novel biology.</title>
        <authorList>
            <person name="Wiegand S."/>
            <person name="Jogler M."/>
            <person name="Boedeker C."/>
            <person name="Pinto D."/>
            <person name="Vollmers J."/>
            <person name="Rivas-Marin E."/>
            <person name="Kohn T."/>
            <person name="Peeters S.H."/>
            <person name="Heuer A."/>
            <person name="Rast P."/>
            <person name="Oberbeckmann S."/>
            <person name="Bunk B."/>
            <person name="Jeske O."/>
            <person name="Meyerdierks A."/>
            <person name="Storesund J.E."/>
            <person name="Kallscheuer N."/>
            <person name="Luecker S."/>
            <person name="Lage O.M."/>
            <person name="Pohl T."/>
            <person name="Merkel B.J."/>
            <person name="Hornburger P."/>
            <person name="Mueller R.-W."/>
            <person name="Bruemmer F."/>
            <person name="Labrenz M."/>
            <person name="Spormann A.M."/>
            <person name="Op den Camp H."/>
            <person name="Overmann J."/>
            <person name="Amann R."/>
            <person name="Jetten M.S.M."/>
            <person name="Mascher T."/>
            <person name="Medema M.H."/>
            <person name="Devos D.P."/>
            <person name="Kaster A.-K."/>
            <person name="Ovreas L."/>
            <person name="Rohde M."/>
            <person name="Galperin M.Y."/>
            <person name="Jogler C."/>
        </authorList>
    </citation>
    <scope>NUCLEOTIDE SEQUENCE [LARGE SCALE GENOMIC DNA]</scope>
    <source>
        <strain evidence="13 14">Enr13</strain>
    </source>
</reference>
<dbReference type="FunFam" id="1.10.510.10:FF:000021">
    <property type="entry name" value="Serine/threonine protein kinase"/>
    <property type="match status" value="1"/>
</dbReference>
<evidence type="ECO:0000259" key="12">
    <source>
        <dbReference type="PROSITE" id="PS50011"/>
    </source>
</evidence>
<dbReference type="InterPro" id="IPR020472">
    <property type="entry name" value="WD40_PAC1"/>
</dbReference>
<dbReference type="GO" id="GO:0004674">
    <property type="term" value="F:protein serine/threonine kinase activity"/>
    <property type="evidence" value="ECO:0007669"/>
    <property type="project" value="UniProtKB-KW"/>
</dbReference>
<feature type="repeat" description="WD" evidence="9">
    <location>
        <begin position="755"/>
        <end position="793"/>
    </location>
</feature>
<dbReference type="PROSITE" id="PS50082">
    <property type="entry name" value="WD_REPEATS_2"/>
    <property type="match status" value="7"/>
</dbReference>
<feature type="repeat" description="WD" evidence="9">
    <location>
        <begin position="505"/>
        <end position="546"/>
    </location>
</feature>
<dbReference type="InterPro" id="IPR011009">
    <property type="entry name" value="Kinase-like_dom_sf"/>
</dbReference>
<dbReference type="AlphaFoldDB" id="A0A518I0P8"/>
<dbReference type="GO" id="GO:0005524">
    <property type="term" value="F:ATP binding"/>
    <property type="evidence" value="ECO:0007669"/>
    <property type="project" value="UniProtKB-UniRule"/>
</dbReference>
<dbReference type="PROSITE" id="PS00108">
    <property type="entry name" value="PROTEIN_KINASE_ST"/>
    <property type="match status" value="1"/>
</dbReference>
<evidence type="ECO:0000256" key="4">
    <source>
        <dbReference type="ARBA" id="ARBA00022679"/>
    </source>
</evidence>
<protein>
    <recommendedName>
        <fullName evidence="1">non-specific serine/threonine protein kinase</fullName>
        <ecNumber evidence="1">2.7.11.1</ecNumber>
    </recommendedName>
</protein>
<dbReference type="Gene3D" id="3.30.200.20">
    <property type="entry name" value="Phosphorylase Kinase, domain 1"/>
    <property type="match status" value="1"/>
</dbReference>
<evidence type="ECO:0000313" key="13">
    <source>
        <dbReference type="EMBL" id="QDV46607.1"/>
    </source>
</evidence>
<dbReference type="InterPro" id="IPR036322">
    <property type="entry name" value="WD40_repeat_dom_sf"/>
</dbReference>
<dbReference type="PRINTS" id="PR00320">
    <property type="entry name" value="GPROTEINBRPT"/>
</dbReference>
<dbReference type="CDD" id="cd00200">
    <property type="entry name" value="WD40"/>
    <property type="match status" value="1"/>
</dbReference>
<feature type="repeat" description="WD" evidence="9">
    <location>
        <begin position="547"/>
        <end position="588"/>
    </location>
</feature>
<keyword evidence="2" id="KW-0723">Serine/threonine-protein kinase</keyword>
<dbReference type="InterPro" id="IPR015943">
    <property type="entry name" value="WD40/YVTN_repeat-like_dom_sf"/>
</dbReference>
<feature type="repeat" description="WD" evidence="9">
    <location>
        <begin position="629"/>
        <end position="670"/>
    </location>
</feature>
<dbReference type="Gene3D" id="2.130.10.10">
    <property type="entry name" value="YVTN repeat-like/Quinoprotein amine dehydrogenase"/>
    <property type="match status" value="2"/>
</dbReference>
<evidence type="ECO:0000256" key="3">
    <source>
        <dbReference type="ARBA" id="ARBA00022574"/>
    </source>
</evidence>
<evidence type="ECO:0000256" key="7">
    <source>
        <dbReference type="ARBA" id="ARBA00022777"/>
    </source>
</evidence>
<dbReference type="PROSITE" id="PS50011">
    <property type="entry name" value="PROTEIN_KINASE_DOM"/>
    <property type="match status" value="1"/>
</dbReference>
<evidence type="ECO:0000256" key="10">
    <source>
        <dbReference type="PROSITE-ProRule" id="PRU10141"/>
    </source>
</evidence>
<dbReference type="OrthoDB" id="6111975at2"/>
<evidence type="ECO:0000256" key="2">
    <source>
        <dbReference type="ARBA" id="ARBA00022527"/>
    </source>
</evidence>
<feature type="region of interest" description="Disordered" evidence="11">
    <location>
        <begin position="93"/>
        <end position="134"/>
    </location>
</feature>
<dbReference type="SMART" id="SM00320">
    <property type="entry name" value="WD40"/>
    <property type="match status" value="7"/>
</dbReference>
<keyword evidence="4 13" id="KW-0808">Transferase</keyword>
<dbReference type="Pfam" id="PF00400">
    <property type="entry name" value="WD40"/>
    <property type="match status" value="7"/>
</dbReference>
<evidence type="ECO:0000256" key="5">
    <source>
        <dbReference type="ARBA" id="ARBA00022737"/>
    </source>
</evidence>
<organism evidence="13 14">
    <name type="scientific">Stieleria neptunia</name>
    <dbReference type="NCBI Taxonomy" id="2527979"/>
    <lineage>
        <taxon>Bacteria</taxon>
        <taxon>Pseudomonadati</taxon>
        <taxon>Planctomycetota</taxon>
        <taxon>Planctomycetia</taxon>
        <taxon>Pirellulales</taxon>
        <taxon>Pirellulaceae</taxon>
        <taxon>Stieleria</taxon>
    </lineage>
</organism>
<dbReference type="Gene3D" id="1.10.10.1320">
    <property type="entry name" value="Anti-sigma factor, zinc-finger domain"/>
    <property type="match status" value="1"/>
</dbReference>
<dbReference type="InterPro" id="IPR019775">
    <property type="entry name" value="WD40_repeat_CS"/>
</dbReference>
<dbReference type="Proteomes" id="UP000319004">
    <property type="component" value="Chromosome"/>
</dbReference>
<sequence length="793" mass="84784">MTVSACPTKTQLKALVGGSLPEAEASGATEHIGGCTHCQTVLESVEISGRSIMQGDAAKDVPIEDLVGRAVGALPPSDSAYWKAVAAVSGSFPSRDTPNADANITQVPPGVDVGSDQAPTPSDQTPTPSDRDMTPTIEAASPVTLPFLKKSDDPAYIGRLHHFEVSRVIGRGGMGIVLEAFDTHLQRNVAIKVLNPEYAKNDVARQRFCREGRAAAAISHEHVVAMHQVAREDQGEVAFLVMQYIEGVTLEKRLQEEKPLPPAEAARIAMQIAAGLSAAHGRDMVHRDIKPANILIESGTDRVKLTDFGLARATDDVRLTKTGMVTGTPLYMSPEQATGATADEKSDLFSLGAVLYEMLTGVSPFEAPSIVGVMKRIMDETPKPPVKLNSKIPLPLSELTMALMDKNPARRPESAAFVAETLAEIVTSYGPISPLQVPAVASTSKKLRRSGSHRLVSRNALRAAWAAGLIGITSLCAAMIFLATRDEPAAVAPVDTGPVFPSVVLGGNPGTVWAVDFDPTGQKVVAAIEDGSVRLWDIQQQKVLRSFDAHRGIVWMIQYHPSKDIVATSGNDGMVKIWDSESLELLQEWDAHSAVRKIAFSPDGRRIVAGDHDGVIHTWDIDSGRPLASVTQPGSIYSVDWSPDGRLIASVGSDKIVRIWDAETLETRQTMLGHEGPIYNVKFAPSGSQVATVGWGKSIRIWDTATGLETRQLEGSCGDNWSVAFCGDGTHAVVASQDGKCRIWDLASGELVTSLSGHESAVHNVSLDPVAHQIATSGRDGTIRVWDLSGLQE</sequence>
<dbReference type="InterPro" id="IPR008271">
    <property type="entry name" value="Ser/Thr_kinase_AS"/>
</dbReference>
<dbReference type="RefSeq" id="WP_145390813.1">
    <property type="nucleotide sequence ID" value="NZ_CP037423.1"/>
</dbReference>
<feature type="repeat" description="WD" evidence="9">
    <location>
        <begin position="593"/>
        <end position="629"/>
    </location>
</feature>
<evidence type="ECO:0000256" key="11">
    <source>
        <dbReference type="SAM" id="MobiDB-lite"/>
    </source>
</evidence>
<evidence type="ECO:0000256" key="1">
    <source>
        <dbReference type="ARBA" id="ARBA00012513"/>
    </source>
</evidence>
<dbReference type="KEGG" id="snep:Enr13x_65160"/>
<keyword evidence="7 13" id="KW-0418">Kinase</keyword>
<evidence type="ECO:0000256" key="9">
    <source>
        <dbReference type="PROSITE-ProRule" id="PRU00221"/>
    </source>
</evidence>
<evidence type="ECO:0000313" key="14">
    <source>
        <dbReference type="Proteomes" id="UP000319004"/>
    </source>
</evidence>
<dbReference type="SMART" id="SM00220">
    <property type="entry name" value="S_TKc"/>
    <property type="match status" value="1"/>
</dbReference>
<feature type="compositionally biased region" description="Low complexity" evidence="11">
    <location>
        <begin position="116"/>
        <end position="128"/>
    </location>
</feature>
<dbReference type="SUPFAM" id="SSF50978">
    <property type="entry name" value="WD40 repeat-like"/>
    <property type="match status" value="1"/>
</dbReference>
<dbReference type="PANTHER" id="PTHR19848">
    <property type="entry name" value="WD40 REPEAT PROTEIN"/>
    <property type="match status" value="1"/>
</dbReference>
<dbReference type="PROSITE" id="PS00107">
    <property type="entry name" value="PROTEIN_KINASE_ATP"/>
    <property type="match status" value="1"/>
</dbReference>
<dbReference type="Gene3D" id="1.10.510.10">
    <property type="entry name" value="Transferase(Phosphotransferase) domain 1"/>
    <property type="match status" value="1"/>
</dbReference>
<keyword evidence="14" id="KW-1185">Reference proteome</keyword>
<dbReference type="PANTHER" id="PTHR19848:SF8">
    <property type="entry name" value="F-BOX AND WD REPEAT DOMAIN CONTAINING 7"/>
    <property type="match status" value="1"/>
</dbReference>
<keyword evidence="3 9" id="KW-0853">WD repeat</keyword>